<evidence type="ECO:0000313" key="12">
    <source>
        <dbReference type="Proteomes" id="UP000663829"/>
    </source>
</evidence>
<evidence type="ECO:0000256" key="5">
    <source>
        <dbReference type="ARBA" id="ARBA00022989"/>
    </source>
</evidence>
<comment type="similarity">
    <text evidence="2">Belongs to the major facilitator superfamily. Folate-biopterin transporter (TC 2.A.71) family.</text>
</comment>
<dbReference type="OrthoDB" id="754047at2759"/>
<evidence type="ECO:0000313" key="11">
    <source>
        <dbReference type="EMBL" id="CAF4390015.1"/>
    </source>
</evidence>
<proteinExistence type="inferred from homology"/>
<dbReference type="Proteomes" id="UP000681722">
    <property type="component" value="Unassembled WGS sequence"/>
</dbReference>
<dbReference type="EMBL" id="CAJOBC010090341">
    <property type="protein sequence ID" value="CAF4390015.1"/>
    <property type="molecule type" value="Genomic_DNA"/>
</dbReference>
<dbReference type="Proteomes" id="UP000682733">
    <property type="component" value="Unassembled WGS sequence"/>
</dbReference>
<name>A0A815VI70_9BILA</name>
<dbReference type="InterPro" id="IPR036259">
    <property type="entry name" value="MFS_trans_sf"/>
</dbReference>
<feature type="transmembrane region" description="Helical" evidence="7">
    <location>
        <begin position="245"/>
        <end position="267"/>
    </location>
</feature>
<keyword evidence="5 7" id="KW-1133">Transmembrane helix</keyword>
<keyword evidence="3" id="KW-0813">Transport</keyword>
<dbReference type="PANTHER" id="PTHR31585:SF0">
    <property type="entry name" value="FOLATE-BIOPTERIN TRANSPORTER 1, CHLOROPLASTIC"/>
    <property type="match status" value="1"/>
</dbReference>
<dbReference type="SUPFAM" id="SSF103473">
    <property type="entry name" value="MFS general substrate transporter"/>
    <property type="match status" value="1"/>
</dbReference>
<feature type="transmembrane region" description="Helical" evidence="7">
    <location>
        <begin position="152"/>
        <end position="176"/>
    </location>
</feature>
<dbReference type="Gene3D" id="1.20.1250.20">
    <property type="entry name" value="MFS general substrate transporter like domains"/>
    <property type="match status" value="1"/>
</dbReference>
<comment type="subcellular location">
    <subcellularLocation>
        <location evidence="1">Membrane</location>
        <topology evidence="1">Multi-pass membrane protein</topology>
    </subcellularLocation>
</comment>
<feature type="transmembrane region" description="Helical" evidence="7">
    <location>
        <begin position="188"/>
        <end position="206"/>
    </location>
</feature>
<reference evidence="9" key="1">
    <citation type="submission" date="2021-02" db="EMBL/GenBank/DDBJ databases">
        <authorList>
            <person name="Nowell W R."/>
        </authorList>
    </citation>
    <scope>NUCLEOTIDE SEQUENCE</scope>
</reference>
<evidence type="ECO:0000256" key="3">
    <source>
        <dbReference type="ARBA" id="ARBA00022448"/>
    </source>
</evidence>
<evidence type="ECO:0000313" key="10">
    <source>
        <dbReference type="EMBL" id="CAF4199805.1"/>
    </source>
</evidence>
<dbReference type="Proteomes" id="UP000677228">
    <property type="component" value="Unassembled WGS sequence"/>
</dbReference>
<sequence length="322" mass="35938">MISIGRTNSMVAIFQAIQQTSAKLATTVTQIPAGLLSAPRNTTKAATTIINTGRTDNMTISATSPSPGLVPNKYIFLISAVCPVMLFISTIITIRERRRKLNKNNFRQTFSHLLNSFKQRRFWILTVFLFIYSSCPQQKTSLFYYQRDHLKFTSFFISILNTIYNGCGCISALIYITLFSHNKVQRTLRIAIVLKMFALISYLFLYGRISSIIIAILTGLTSEITNLAILNLAARSCPPNLEGTLFALLVSCVNFGVALGDIIGSKIYEGMQFQSLVILSTVWIGLCSFGTCHVQEHEPITNEDEDDGYHYYTTSNDAAVND</sequence>
<comment type="caution">
    <text evidence="9">The sequence shown here is derived from an EMBL/GenBank/DDBJ whole genome shotgun (WGS) entry which is preliminary data.</text>
</comment>
<evidence type="ECO:0000256" key="1">
    <source>
        <dbReference type="ARBA" id="ARBA00004141"/>
    </source>
</evidence>
<accession>A0A815VI70</accession>
<dbReference type="GO" id="GO:0016020">
    <property type="term" value="C:membrane"/>
    <property type="evidence" value="ECO:0007669"/>
    <property type="project" value="UniProtKB-SubCell"/>
</dbReference>
<keyword evidence="12" id="KW-1185">Reference proteome</keyword>
<evidence type="ECO:0000313" key="8">
    <source>
        <dbReference type="EMBL" id="CAF1392222.1"/>
    </source>
</evidence>
<dbReference type="InterPro" id="IPR039309">
    <property type="entry name" value="BT1"/>
</dbReference>
<dbReference type="EMBL" id="CAJNOK010025619">
    <property type="protein sequence ID" value="CAF1392222.1"/>
    <property type="molecule type" value="Genomic_DNA"/>
</dbReference>
<evidence type="ECO:0000256" key="6">
    <source>
        <dbReference type="ARBA" id="ARBA00023136"/>
    </source>
</evidence>
<evidence type="ECO:0000256" key="7">
    <source>
        <dbReference type="SAM" id="Phobius"/>
    </source>
</evidence>
<dbReference type="EMBL" id="CAJOBA010047326">
    <property type="protein sequence ID" value="CAF4199805.1"/>
    <property type="molecule type" value="Genomic_DNA"/>
</dbReference>
<dbReference type="EMBL" id="CAJNOQ010024762">
    <property type="protein sequence ID" value="CAF1530789.1"/>
    <property type="molecule type" value="Genomic_DNA"/>
</dbReference>
<keyword evidence="6 7" id="KW-0472">Membrane</keyword>
<evidence type="ECO:0000256" key="2">
    <source>
        <dbReference type="ARBA" id="ARBA00007015"/>
    </source>
</evidence>
<dbReference type="PANTHER" id="PTHR31585">
    <property type="entry name" value="FOLATE-BIOPTERIN TRANSPORTER 1, CHLOROPLASTIC"/>
    <property type="match status" value="1"/>
</dbReference>
<feature type="transmembrane region" description="Helical" evidence="7">
    <location>
        <begin position="74"/>
        <end position="94"/>
    </location>
</feature>
<keyword evidence="4 7" id="KW-0812">Transmembrane</keyword>
<evidence type="ECO:0000313" key="9">
    <source>
        <dbReference type="EMBL" id="CAF1530789.1"/>
    </source>
</evidence>
<dbReference type="Proteomes" id="UP000663829">
    <property type="component" value="Unassembled WGS sequence"/>
</dbReference>
<feature type="transmembrane region" description="Helical" evidence="7">
    <location>
        <begin position="212"/>
        <end position="233"/>
    </location>
</feature>
<protein>
    <submittedName>
        <fullName evidence="9">Uncharacterized protein</fullName>
    </submittedName>
</protein>
<dbReference type="Pfam" id="PF03092">
    <property type="entry name" value="BT1"/>
    <property type="match status" value="1"/>
</dbReference>
<evidence type="ECO:0000256" key="4">
    <source>
        <dbReference type="ARBA" id="ARBA00022692"/>
    </source>
</evidence>
<organism evidence="9 12">
    <name type="scientific">Didymodactylos carnosus</name>
    <dbReference type="NCBI Taxonomy" id="1234261"/>
    <lineage>
        <taxon>Eukaryota</taxon>
        <taxon>Metazoa</taxon>
        <taxon>Spiralia</taxon>
        <taxon>Gnathifera</taxon>
        <taxon>Rotifera</taxon>
        <taxon>Eurotatoria</taxon>
        <taxon>Bdelloidea</taxon>
        <taxon>Philodinida</taxon>
        <taxon>Philodinidae</taxon>
        <taxon>Didymodactylos</taxon>
    </lineage>
</organism>
<gene>
    <name evidence="9" type="ORF">GPM918_LOCUS38038</name>
    <name evidence="8" type="ORF">OVA965_LOCUS32632</name>
    <name evidence="11" type="ORF">SRO942_LOCUS38831</name>
    <name evidence="10" type="ORF">TMI583_LOCUS33495</name>
</gene>
<dbReference type="AlphaFoldDB" id="A0A815VI70"/>